<evidence type="ECO:0000256" key="7">
    <source>
        <dbReference type="ARBA" id="ARBA00022989"/>
    </source>
</evidence>
<keyword evidence="8 11" id="KW-0472">Membrane</keyword>
<evidence type="ECO:0000313" key="12">
    <source>
        <dbReference type="EMBL" id="MBP1039393.1"/>
    </source>
</evidence>
<comment type="subcellular location">
    <subcellularLocation>
        <location evidence="1">Cell membrane</location>
        <topology evidence="1">Multi-pass membrane protein</topology>
    </subcellularLocation>
</comment>
<comment type="subunit">
    <text evidence="2">The complex is composed of two ATP-binding proteins (LsrA), two transmembrane proteins (LsrC and LsrD) and a solute-binding protein (LsrB).</text>
</comment>
<keyword evidence="3" id="KW-0813">Transport</keyword>
<evidence type="ECO:0000256" key="11">
    <source>
        <dbReference type="SAM" id="Phobius"/>
    </source>
</evidence>
<keyword evidence="6 11" id="KW-0812">Transmembrane</keyword>
<reference evidence="12" key="1">
    <citation type="submission" date="2020-12" db="EMBL/GenBank/DDBJ databases">
        <title>Vagococcus allomyrinae sp. nov. and Enterococcus lavae sp. nov., isolated from the larvae of Allomyrina dichotoma.</title>
        <authorList>
            <person name="Lee S.D."/>
        </authorList>
    </citation>
    <scope>NUCLEOTIDE SEQUENCE</scope>
    <source>
        <strain evidence="12">BWB3-3</strain>
    </source>
</reference>
<feature type="transmembrane region" description="Helical" evidence="11">
    <location>
        <begin position="238"/>
        <end position="255"/>
    </location>
</feature>
<name>A0A940P8A9_9ENTE</name>
<feature type="transmembrane region" description="Helical" evidence="11">
    <location>
        <begin position="36"/>
        <end position="57"/>
    </location>
</feature>
<evidence type="ECO:0000256" key="10">
    <source>
        <dbReference type="ARBA" id="ARBA00039382"/>
    </source>
</evidence>
<evidence type="ECO:0000256" key="5">
    <source>
        <dbReference type="ARBA" id="ARBA00022519"/>
    </source>
</evidence>
<dbReference type="Proteomes" id="UP000674938">
    <property type="component" value="Unassembled WGS sequence"/>
</dbReference>
<dbReference type="CDD" id="cd06579">
    <property type="entry name" value="TM_PBP1_transp_AraH_like"/>
    <property type="match status" value="1"/>
</dbReference>
<feature type="transmembrane region" description="Helical" evidence="11">
    <location>
        <begin position="290"/>
        <end position="307"/>
    </location>
</feature>
<feature type="transmembrane region" description="Helical" evidence="11">
    <location>
        <begin position="155"/>
        <end position="176"/>
    </location>
</feature>
<evidence type="ECO:0000256" key="3">
    <source>
        <dbReference type="ARBA" id="ARBA00022448"/>
    </source>
</evidence>
<feature type="transmembrane region" description="Helical" evidence="11">
    <location>
        <begin position="208"/>
        <end position="226"/>
    </location>
</feature>
<evidence type="ECO:0000313" key="13">
    <source>
        <dbReference type="Proteomes" id="UP000674938"/>
    </source>
</evidence>
<gene>
    <name evidence="12" type="ORF">I6N95_00095</name>
</gene>
<organism evidence="12 13">
    <name type="scientific">Vagococcus allomyrinae</name>
    <dbReference type="NCBI Taxonomy" id="2794353"/>
    <lineage>
        <taxon>Bacteria</taxon>
        <taxon>Bacillati</taxon>
        <taxon>Bacillota</taxon>
        <taxon>Bacilli</taxon>
        <taxon>Lactobacillales</taxon>
        <taxon>Enterococcaceae</taxon>
        <taxon>Vagococcus</taxon>
    </lineage>
</organism>
<dbReference type="RefSeq" id="WP_209524301.1">
    <property type="nucleotide sequence ID" value="NZ_JAEEGA010000001.1"/>
</dbReference>
<feature type="transmembrane region" description="Helical" evidence="11">
    <location>
        <begin position="117"/>
        <end position="135"/>
    </location>
</feature>
<dbReference type="GO" id="GO:0005886">
    <property type="term" value="C:plasma membrane"/>
    <property type="evidence" value="ECO:0007669"/>
    <property type="project" value="UniProtKB-SubCell"/>
</dbReference>
<dbReference type="PANTHER" id="PTHR32196:SF29">
    <property type="entry name" value="AUTOINDUCER 2 IMPORT SYSTEM PERMEASE PROTEIN LSRC"/>
    <property type="match status" value="1"/>
</dbReference>
<protein>
    <recommendedName>
        <fullName evidence="10">Autoinducer 2 import system permease protein LsrC</fullName>
    </recommendedName>
</protein>
<dbReference type="PANTHER" id="PTHR32196">
    <property type="entry name" value="ABC TRANSPORTER PERMEASE PROTEIN YPHD-RELATED-RELATED"/>
    <property type="match status" value="1"/>
</dbReference>
<sequence>MKNVIKSREFMSIVVIVLIFLLVGMFNPSFLGSRNIFQTINGSVVYALVAIGMAFVLFIGEIDVSIGATLGFSAALAGNLITGGQSIFVALIAAIVFGVGVGLFNALGVLYFKIPSIIMTLGTNGIVRGLIYVYTGGKWIENLPLGFKALAQKELFGTLSLFYVCVLILALLIFIYTTRTDRGKSFVAIGDNEDGAKLIGIPIVKTKLISFTVCSVLAAIAGVLYASRVGFITPTAGMGYEMTAIAACVIGGINLNGGVGTIWGAVTGSIIMASISRVLVFLGFPSTFDNTITGLILIVIVVVGAVMNKRSIEKLRHQRLAAKID</sequence>
<evidence type="ECO:0000256" key="4">
    <source>
        <dbReference type="ARBA" id="ARBA00022475"/>
    </source>
</evidence>
<feature type="transmembrane region" description="Helical" evidence="11">
    <location>
        <begin position="262"/>
        <end position="284"/>
    </location>
</feature>
<accession>A0A940P8A9</accession>
<evidence type="ECO:0000256" key="2">
    <source>
        <dbReference type="ARBA" id="ARBA00011262"/>
    </source>
</evidence>
<dbReference type="AlphaFoldDB" id="A0A940P8A9"/>
<keyword evidence="7 11" id="KW-1133">Transmembrane helix</keyword>
<dbReference type="InterPro" id="IPR001851">
    <property type="entry name" value="ABC_transp_permease"/>
</dbReference>
<evidence type="ECO:0000256" key="8">
    <source>
        <dbReference type="ARBA" id="ARBA00023136"/>
    </source>
</evidence>
<dbReference type="EMBL" id="JAEEGA010000001">
    <property type="protein sequence ID" value="MBP1039393.1"/>
    <property type="molecule type" value="Genomic_DNA"/>
</dbReference>
<keyword evidence="4" id="KW-1003">Cell membrane</keyword>
<evidence type="ECO:0000256" key="1">
    <source>
        <dbReference type="ARBA" id="ARBA00004651"/>
    </source>
</evidence>
<feature type="transmembrane region" description="Helical" evidence="11">
    <location>
        <begin position="12"/>
        <end position="30"/>
    </location>
</feature>
<comment type="function">
    <text evidence="9">Part of the ABC transporter complex LsrABCD involved in autoinducer 2 (AI-2) import. Probably responsible for the translocation of the substrate across the membrane.</text>
</comment>
<evidence type="ECO:0000256" key="9">
    <source>
        <dbReference type="ARBA" id="ARBA00025439"/>
    </source>
</evidence>
<dbReference type="GO" id="GO:0022857">
    <property type="term" value="F:transmembrane transporter activity"/>
    <property type="evidence" value="ECO:0007669"/>
    <property type="project" value="InterPro"/>
</dbReference>
<dbReference type="Pfam" id="PF02653">
    <property type="entry name" value="BPD_transp_2"/>
    <property type="match status" value="1"/>
</dbReference>
<proteinExistence type="predicted"/>
<keyword evidence="13" id="KW-1185">Reference proteome</keyword>
<comment type="caution">
    <text evidence="12">The sequence shown here is derived from an EMBL/GenBank/DDBJ whole genome shotgun (WGS) entry which is preliminary data.</text>
</comment>
<evidence type="ECO:0000256" key="6">
    <source>
        <dbReference type="ARBA" id="ARBA00022692"/>
    </source>
</evidence>
<keyword evidence="5" id="KW-0997">Cell inner membrane</keyword>
<feature type="transmembrane region" description="Helical" evidence="11">
    <location>
        <begin position="87"/>
        <end position="110"/>
    </location>
</feature>